<evidence type="ECO:0000313" key="2">
    <source>
        <dbReference type="WBParaSite" id="L893_g13548.t1"/>
    </source>
</evidence>
<proteinExistence type="predicted"/>
<dbReference type="WBParaSite" id="L893_g13548.t1">
    <property type="protein sequence ID" value="L893_g13548.t1"/>
    <property type="gene ID" value="L893_g13548"/>
</dbReference>
<organism evidence="1 2">
    <name type="scientific">Steinernema glaseri</name>
    <dbReference type="NCBI Taxonomy" id="37863"/>
    <lineage>
        <taxon>Eukaryota</taxon>
        <taxon>Metazoa</taxon>
        <taxon>Ecdysozoa</taxon>
        <taxon>Nematoda</taxon>
        <taxon>Chromadorea</taxon>
        <taxon>Rhabditida</taxon>
        <taxon>Tylenchina</taxon>
        <taxon>Panagrolaimomorpha</taxon>
        <taxon>Strongyloidoidea</taxon>
        <taxon>Steinernematidae</taxon>
        <taxon>Steinernema</taxon>
    </lineage>
</organism>
<dbReference type="AlphaFoldDB" id="A0A1I7Y7T0"/>
<accession>A0A1I7Y7T0</accession>
<sequence length="105" mass="11527">MRFPSTGFMIFDGFLIADGQIQPKIKISEPPRDLKLRSTYNAPSFLESRGFLPRTVSPCTRSGVCGAMTKAEGQEGEIRSVSHAGAARGDRKATQIRKALLDTRK</sequence>
<reference evidence="2" key="1">
    <citation type="submission" date="2016-11" db="UniProtKB">
        <authorList>
            <consortium name="WormBaseParasite"/>
        </authorList>
    </citation>
    <scope>IDENTIFICATION</scope>
</reference>
<dbReference type="Proteomes" id="UP000095287">
    <property type="component" value="Unplaced"/>
</dbReference>
<name>A0A1I7Y7T0_9BILA</name>
<evidence type="ECO:0000313" key="1">
    <source>
        <dbReference type="Proteomes" id="UP000095287"/>
    </source>
</evidence>
<protein>
    <submittedName>
        <fullName evidence="2">Transposase</fullName>
    </submittedName>
</protein>
<keyword evidence="1" id="KW-1185">Reference proteome</keyword>